<dbReference type="EMBL" id="CM004398">
    <property type="protein sequence ID" value="OAY36020.1"/>
    <property type="molecule type" value="Genomic_DNA"/>
</dbReference>
<name>A0A2C9UWT3_MANES</name>
<dbReference type="GO" id="GO:0000287">
    <property type="term" value="F:magnesium ion binding"/>
    <property type="evidence" value="ECO:0007669"/>
    <property type="project" value="InterPro"/>
</dbReference>
<evidence type="ECO:0000256" key="2">
    <source>
        <dbReference type="ARBA" id="ARBA00022842"/>
    </source>
</evidence>
<accession>A0A2C9UWT3</accession>
<keyword evidence="2" id="KW-0460">Magnesium</keyword>
<dbReference type="InterPro" id="IPR005630">
    <property type="entry name" value="Terpene_synthase_metal-bd"/>
</dbReference>
<dbReference type="STRING" id="3983.A0A2C9UWT3"/>
<dbReference type="Pfam" id="PF03936">
    <property type="entry name" value="Terpene_synth_C"/>
    <property type="match status" value="1"/>
</dbReference>
<evidence type="ECO:0000313" key="4">
    <source>
        <dbReference type="EMBL" id="OAY36020.1"/>
    </source>
</evidence>
<dbReference type="PANTHER" id="PTHR31225">
    <property type="entry name" value="OS04G0344100 PROTEIN-RELATED"/>
    <property type="match status" value="1"/>
</dbReference>
<gene>
    <name evidence="4" type="ORF">MANES_12G148800</name>
</gene>
<dbReference type="InterPro" id="IPR050148">
    <property type="entry name" value="Terpene_synthase-like"/>
</dbReference>
<dbReference type="AlphaFoldDB" id="A0A2C9UWT3"/>
<organism evidence="4">
    <name type="scientific">Manihot esculenta</name>
    <name type="common">Cassava</name>
    <name type="synonym">Jatropha manihot</name>
    <dbReference type="NCBI Taxonomy" id="3983"/>
    <lineage>
        <taxon>Eukaryota</taxon>
        <taxon>Viridiplantae</taxon>
        <taxon>Streptophyta</taxon>
        <taxon>Embryophyta</taxon>
        <taxon>Tracheophyta</taxon>
        <taxon>Spermatophyta</taxon>
        <taxon>Magnoliopsida</taxon>
        <taxon>eudicotyledons</taxon>
        <taxon>Gunneridae</taxon>
        <taxon>Pentapetalae</taxon>
        <taxon>rosids</taxon>
        <taxon>fabids</taxon>
        <taxon>Malpighiales</taxon>
        <taxon>Euphorbiaceae</taxon>
        <taxon>Crotonoideae</taxon>
        <taxon>Manihoteae</taxon>
        <taxon>Manihot</taxon>
    </lineage>
</organism>
<proteinExistence type="predicted"/>
<dbReference type="GO" id="GO:0016114">
    <property type="term" value="P:terpenoid biosynthetic process"/>
    <property type="evidence" value="ECO:0007669"/>
    <property type="project" value="InterPro"/>
</dbReference>
<evidence type="ECO:0000256" key="1">
    <source>
        <dbReference type="ARBA" id="ARBA00022723"/>
    </source>
</evidence>
<dbReference type="Gene3D" id="1.10.600.10">
    <property type="entry name" value="Farnesyl Diphosphate Synthase"/>
    <property type="match status" value="2"/>
</dbReference>
<sequence length="169" mass="19134">MEQLPHYMKICYLSLHNSINEIAFDILRQQGDYILPCLKKAHTGYTPSLQEYIDNAWISISGPVMLVHAYFLINSPIANDASKCLKEYSNIIRCASMVLRLANDLGTSSIWKEMNKERTSNSSFSETFINIAFNLARMAQCMYQHGDGHGIGNCETKERVVSLLIQPIP</sequence>
<dbReference type="InterPro" id="IPR008949">
    <property type="entry name" value="Isoprenoid_synthase_dom_sf"/>
</dbReference>
<feature type="domain" description="Terpene synthase metal-binding" evidence="3">
    <location>
        <begin position="1"/>
        <end position="119"/>
    </location>
</feature>
<reference evidence="4" key="1">
    <citation type="submission" date="2016-02" db="EMBL/GenBank/DDBJ databases">
        <title>WGS assembly of Manihot esculenta.</title>
        <authorList>
            <person name="Bredeson J.V."/>
            <person name="Prochnik S.E."/>
            <person name="Lyons J.B."/>
            <person name="Schmutz J."/>
            <person name="Grimwood J."/>
            <person name="Vrebalov J."/>
            <person name="Bart R.S."/>
            <person name="Amuge T."/>
            <person name="Ferguson M.E."/>
            <person name="Green R."/>
            <person name="Putnam N."/>
            <person name="Stites J."/>
            <person name="Rounsley S."/>
            <person name="Rokhsar D.S."/>
        </authorList>
    </citation>
    <scope>NUCLEOTIDE SEQUENCE [LARGE SCALE GENOMIC DNA]</scope>
    <source>
        <tissue evidence="4">Leaf</tissue>
    </source>
</reference>
<dbReference type="PANTHER" id="PTHR31225:SF9">
    <property type="entry name" value="TERPENE SYNTHASE 10"/>
    <property type="match status" value="1"/>
</dbReference>
<protein>
    <recommendedName>
        <fullName evidence="3">Terpene synthase metal-binding domain-containing protein</fullName>
    </recommendedName>
</protein>
<keyword evidence="1" id="KW-0479">Metal-binding</keyword>
<evidence type="ECO:0000259" key="3">
    <source>
        <dbReference type="Pfam" id="PF03936"/>
    </source>
</evidence>
<dbReference type="SUPFAM" id="SSF48576">
    <property type="entry name" value="Terpenoid synthases"/>
    <property type="match status" value="1"/>
</dbReference>
<dbReference type="GO" id="GO:0010333">
    <property type="term" value="F:terpene synthase activity"/>
    <property type="evidence" value="ECO:0007669"/>
    <property type="project" value="InterPro"/>
</dbReference>